<evidence type="ECO:0000256" key="11">
    <source>
        <dbReference type="ARBA" id="ARBA00023316"/>
    </source>
</evidence>
<dbReference type="InterPro" id="IPR012338">
    <property type="entry name" value="Beta-lactam/transpept-like"/>
</dbReference>
<comment type="similarity">
    <text evidence="3">Belongs to the peptidase S11 family.</text>
</comment>
<evidence type="ECO:0000256" key="4">
    <source>
        <dbReference type="ARBA" id="ARBA00012448"/>
    </source>
</evidence>
<dbReference type="Gene3D" id="3.40.710.10">
    <property type="entry name" value="DD-peptidase/beta-lactamase superfamily"/>
    <property type="match status" value="1"/>
</dbReference>
<evidence type="ECO:0000256" key="5">
    <source>
        <dbReference type="ARBA" id="ARBA00022645"/>
    </source>
</evidence>
<dbReference type="InterPro" id="IPR012907">
    <property type="entry name" value="Peptidase_S11_C"/>
</dbReference>
<reference evidence="14" key="1">
    <citation type="journal article" date="2014" name="Front. Microbiol.">
        <title>High frequency of phylogenetically diverse reductive dehalogenase-homologous genes in deep subseafloor sedimentary metagenomes.</title>
        <authorList>
            <person name="Kawai M."/>
            <person name="Futagami T."/>
            <person name="Toyoda A."/>
            <person name="Takaki Y."/>
            <person name="Nishi S."/>
            <person name="Hori S."/>
            <person name="Arai W."/>
            <person name="Tsubouchi T."/>
            <person name="Morono Y."/>
            <person name="Uchiyama I."/>
            <person name="Ito T."/>
            <person name="Fujiyama A."/>
            <person name="Inagaki F."/>
            <person name="Takami H."/>
        </authorList>
    </citation>
    <scope>NUCLEOTIDE SEQUENCE</scope>
    <source>
        <strain evidence="14">Expedition CK06-06</strain>
    </source>
</reference>
<evidence type="ECO:0000256" key="2">
    <source>
        <dbReference type="ARBA" id="ARBA00004752"/>
    </source>
</evidence>
<dbReference type="GO" id="GO:0006508">
    <property type="term" value="P:proteolysis"/>
    <property type="evidence" value="ECO:0007669"/>
    <property type="project" value="UniProtKB-KW"/>
</dbReference>
<keyword evidence="11" id="KW-0961">Cell wall biogenesis/degradation</keyword>
<dbReference type="InterPro" id="IPR015956">
    <property type="entry name" value="Peniciliin-bd_prot_C_sf"/>
</dbReference>
<dbReference type="SUPFAM" id="SSF69189">
    <property type="entry name" value="Penicillin-binding protein associated domain"/>
    <property type="match status" value="1"/>
</dbReference>
<name>X0RK23_9ZZZZ</name>
<evidence type="ECO:0000256" key="10">
    <source>
        <dbReference type="ARBA" id="ARBA00022984"/>
    </source>
</evidence>
<comment type="function">
    <text evidence="1">Removes C-terminal D-alanyl residues from sugar-peptide cell wall precursors.</text>
</comment>
<dbReference type="InterPro" id="IPR001967">
    <property type="entry name" value="Peptidase_S11_N"/>
</dbReference>
<keyword evidence="6" id="KW-0645">Protease</keyword>
<evidence type="ECO:0000313" key="14">
    <source>
        <dbReference type="EMBL" id="GAF69143.1"/>
    </source>
</evidence>
<feature type="non-terminal residue" evidence="14">
    <location>
        <position position="1"/>
    </location>
</feature>
<dbReference type="GO" id="GO:0071555">
    <property type="term" value="P:cell wall organization"/>
    <property type="evidence" value="ECO:0007669"/>
    <property type="project" value="UniProtKB-KW"/>
</dbReference>
<dbReference type="PRINTS" id="PR00725">
    <property type="entry name" value="DADACBPTASE1"/>
</dbReference>
<dbReference type="Pfam" id="PF00768">
    <property type="entry name" value="Peptidase_S11"/>
    <property type="match status" value="1"/>
</dbReference>
<dbReference type="GO" id="GO:0008360">
    <property type="term" value="P:regulation of cell shape"/>
    <property type="evidence" value="ECO:0007669"/>
    <property type="project" value="UniProtKB-KW"/>
</dbReference>
<keyword evidence="7" id="KW-0732">Signal</keyword>
<dbReference type="GO" id="GO:0009002">
    <property type="term" value="F:serine-type D-Ala-D-Ala carboxypeptidase activity"/>
    <property type="evidence" value="ECO:0007669"/>
    <property type="project" value="UniProtKB-EC"/>
</dbReference>
<comment type="caution">
    <text evidence="14">The sequence shown here is derived from an EMBL/GenBank/DDBJ whole genome shotgun (WGS) entry which is preliminary data.</text>
</comment>
<evidence type="ECO:0000256" key="3">
    <source>
        <dbReference type="ARBA" id="ARBA00007164"/>
    </source>
</evidence>
<keyword evidence="10" id="KW-0573">Peptidoglycan synthesis</keyword>
<gene>
    <name evidence="14" type="ORF">S01H1_14905</name>
</gene>
<dbReference type="PANTHER" id="PTHR21581">
    <property type="entry name" value="D-ALANYL-D-ALANINE CARBOXYPEPTIDASE"/>
    <property type="match status" value="1"/>
</dbReference>
<dbReference type="GO" id="GO:0009252">
    <property type="term" value="P:peptidoglycan biosynthetic process"/>
    <property type="evidence" value="ECO:0007669"/>
    <property type="project" value="UniProtKB-UniPathway"/>
</dbReference>
<keyword evidence="8" id="KW-0378">Hydrolase</keyword>
<dbReference type="Gene3D" id="2.60.410.10">
    <property type="entry name" value="D-Ala-D-Ala carboxypeptidase, C-terminal domain"/>
    <property type="match status" value="1"/>
</dbReference>
<dbReference type="SUPFAM" id="SSF56601">
    <property type="entry name" value="beta-lactamase/transpeptidase-like"/>
    <property type="match status" value="1"/>
</dbReference>
<feature type="domain" description="Peptidase S11 D-Ala-D-Ala carboxypeptidase A C-terminal" evidence="13">
    <location>
        <begin position="228"/>
        <end position="318"/>
    </location>
</feature>
<evidence type="ECO:0000256" key="9">
    <source>
        <dbReference type="ARBA" id="ARBA00022960"/>
    </source>
</evidence>
<dbReference type="EC" id="3.4.16.4" evidence="4"/>
<protein>
    <recommendedName>
        <fullName evidence="4">serine-type D-Ala-D-Ala carboxypeptidase</fullName>
        <ecNumber evidence="4">3.4.16.4</ecNumber>
    </recommendedName>
</protein>
<dbReference type="Pfam" id="PF07943">
    <property type="entry name" value="PBP5_C"/>
    <property type="match status" value="1"/>
</dbReference>
<evidence type="ECO:0000256" key="7">
    <source>
        <dbReference type="ARBA" id="ARBA00022729"/>
    </source>
</evidence>
<evidence type="ECO:0000256" key="6">
    <source>
        <dbReference type="ARBA" id="ARBA00022670"/>
    </source>
</evidence>
<dbReference type="InterPro" id="IPR037167">
    <property type="entry name" value="Peptidase_S11_C_sf"/>
</dbReference>
<comment type="pathway">
    <text evidence="2">Cell wall biogenesis; peptidoglycan biosynthesis.</text>
</comment>
<keyword evidence="9" id="KW-0133">Cell shape</keyword>
<dbReference type="InterPro" id="IPR018044">
    <property type="entry name" value="Peptidase_S11"/>
</dbReference>
<evidence type="ECO:0000256" key="12">
    <source>
        <dbReference type="ARBA" id="ARBA00034000"/>
    </source>
</evidence>
<dbReference type="SMART" id="SM00936">
    <property type="entry name" value="PBP5_C"/>
    <property type="match status" value="1"/>
</dbReference>
<organism evidence="14">
    <name type="scientific">marine sediment metagenome</name>
    <dbReference type="NCBI Taxonomy" id="412755"/>
    <lineage>
        <taxon>unclassified sequences</taxon>
        <taxon>metagenomes</taxon>
        <taxon>ecological metagenomes</taxon>
    </lineage>
</organism>
<sequence>AVLLDKNADTPVPPASMSKLMTLELVFEALETGRLALEDSFRISERAAAMGGSKMFIRSGESVSIEDLLRGVIVQSGNDAAVALAEAISGTEAAFADLMNQRASAIGLTNSRFSNATGWPDPEHRMSPRDLAILAERIITLYPLHYAMFSETEFTWDGITQGNRNPLLSAGIGADGLKTGHTSEAGFGLVASAQRGERRILLVVSGLESAKQRRQESERLINWAFRAFETARLYKAGEPVAMAEVWIGAAPEVAMAPERDLIVTVPYGMLENALITAHFAEPVDAPIEAGVMLGRLEVVLPGVTPVSVPLVAVEAVERGGVLPRLKALTRLLKLRLLAADEG</sequence>
<evidence type="ECO:0000256" key="8">
    <source>
        <dbReference type="ARBA" id="ARBA00022801"/>
    </source>
</evidence>
<evidence type="ECO:0000256" key="1">
    <source>
        <dbReference type="ARBA" id="ARBA00003217"/>
    </source>
</evidence>
<evidence type="ECO:0000259" key="13">
    <source>
        <dbReference type="SMART" id="SM00936"/>
    </source>
</evidence>
<dbReference type="UniPathway" id="UPA00219"/>
<dbReference type="EMBL" id="BARS01007771">
    <property type="protein sequence ID" value="GAF69143.1"/>
    <property type="molecule type" value="Genomic_DNA"/>
</dbReference>
<proteinExistence type="inferred from homology"/>
<comment type="catalytic activity">
    <reaction evidence="12">
        <text>Preferential cleavage: (Ac)2-L-Lys-D-Ala-|-D-Ala. Also transpeptidation of peptidyl-alanyl moieties that are N-acyl substituents of D-alanine.</text>
        <dbReference type="EC" id="3.4.16.4"/>
    </reaction>
</comment>
<keyword evidence="5" id="KW-0121">Carboxypeptidase</keyword>
<dbReference type="PANTHER" id="PTHR21581:SF6">
    <property type="entry name" value="TRAFFICKING PROTEIN PARTICLE COMPLEX SUBUNIT 12"/>
    <property type="match status" value="1"/>
</dbReference>
<accession>X0RK23</accession>
<dbReference type="AlphaFoldDB" id="X0RK23"/>